<accession>A0A151WEV6</accession>
<dbReference type="GO" id="GO:0016028">
    <property type="term" value="C:rhabdomere"/>
    <property type="evidence" value="ECO:0007669"/>
    <property type="project" value="UniProtKB-ARBA"/>
</dbReference>
<protein>
    <submittedName>
        <fullName evidence="4">Arrestin like protein</fullName>
    </submittedName>
</protein>
<gene>
    <name evidence="4" type="ORF">ALC60_14753</name>
</gene>
<keyword evidence="5" id="KW-1185">Reference proteome</keyword>
<evidence type="ECO:0000256" key="2">
    <source>
        <dbReference type="ARBA" id="ARBA00022606"/>
    </source>
</evidence>
<name>A0A151WEV6_9HYME</name>
<evidence type="ECO:0000313" key="5">
    <source>
        <dbReference type="Proteomes" id="UP000075809"/>
    </source>
</evidence>
<dbReference type="SUPFAM" id="SSF81296">
    <property type="entry name" value="E set domains"/>
    <property type="match status" value="2"/>
</dbReference>
<dbReference type="InterPro" id="IPR014753">
    <property type="entry name" value="Arrestin_N"/>
</dbReference>
<dbReference type="PANTHER" id="PTHR11792">
    <property type="entry name" value="ARRESTIN"/>
    <property type="match status" value="1"/>
</dbReference>
<dbReference type="GO" id="GO:0001664">
    <property type="term" value="F:G protein-coupled receptor binding"/>
    <property type="evidence" value="ECO:0007669"/>
    <property type="project" value="TreeGrafter"/>
</dbReference>
<dbReference type="Gene3D" id="2.60.40.840">
    <property type="match status" value="1"/>
</dbReference>
<evidence type="ECO:0000259" key="3">
    <source>
        <dbReference type="SMART" id="SM01017"/>
    </source>
</evidence>
<dbReference type="SMART" id="SM01017">
    <property type="entry name" value="Arrestin_C"/>
    <property type="match status" value="1"/>
</dbReference>
<proteinExistence type="inferred from homology"/>
<reference evidence="4 5" key="1">
    <citation type="submission" date="2015-09" db="EMBL/GenBank/DDBJ databases">
        <title>Trachymyrmex zeteki WGS genome.</title>
        <authorList>
            <person name="Nygaard S."/>
            <person name="Hu H."/>
            <person name="Boomsma J."/>
            <person name="Zhang G."/>
        </authorList>
    </citation>
    <scope>NUCLEOTIDE SEQUENCE [LARGE SCALE GENOMIC DNA]</scope>
    <source>
        <strain evidence="4">Tzet28-1</strain>
        <tissue evidence="4">Whole body</tissue>
    </source>
</reference>
<keyword evidence="2" id="KW-0716">Sensory transduction</keyword>
<dbReference type="GO" id="GO:0005737">
    <property type="term" value="C:cytoplasm"/>
    <property type="evidence" value="ECO:0007669"/>
    <property type="project" value="TreeGrafter"/>
</dbReference>
<dbReference type="InterPro" id="IPR011021">
    <property type="entry name" value="Arrestin-like_N"/>
</dbReference>
<comment type="similarity">
    <text evidence="1">Belongs to the arrestin family.</text>
</comment>
<dbReference type="GO" id="GO:0007165">
    <property type="term" value="P:signal transduction"/>
    <property type="evidence" value="ECO:0007669"/>
    <property type="project" value="InterPro"/>
</dbReference>
<dbReference type="InterPro" id="IPR000698">
    <property type="entry name" value="Arrestin"/>
</dbReference>
<dbReference type="GO" id="GO:0002031">
    <property type="term" value="P:G protein-coupled receptor internalization"/>
    <property type="evidence" value="ECO:0007669"/>
    <property type="project" value="TreeGrafter"/>
</dbReference>
<dbReference type="GO" id="GO:0007608">
    <property type="term" value="P:sensory perception of smell"/>
    <property type="evidence" value="ECO:0007669"/>
    <property type="project" value="UniProtKB-ARBA"/>
</dbReference>
<evidence type="ECO:0000313" key="4">
    <source>
        <dbReference type="EMBL" id="KYQ46331.1"/>
    </source>
</evidence>
<dbReference type="AlphaFoldDB" id="A0A151WEV6"/>
<dbReference type="STRING" id="64791.A0A151WEV6"/>
<dbReference type="PROSITE" id="PS00295">
    <property type="entry name" value="ARRESTINS"/>
    <property type="match status" value="1"/>
</dbReference>
<dbReference type="Pfam" id="PF00339">
    <property type="entry name" value="Arrestin_N"/>
    <property type="match status" value="1"/>
</dbReference>
<dbReference type="PANTHER" id="PTHR11792:SF16">
    <property type="entry name" value="PHOSRESTIN-2"/>
    <property type="match status" value="1"/>
</dbReference>
<dbReference type="EMBL" id="KQ983238">
    <property type="protein sequence ID" value="KYQ46331.1"/>
    <property type="molecule type" value="Genomic_DNA"/>
</dbReference>
<dbReference type="GO" id="GO:0045494">
    <property type="term" value="P:photoreceptor cell maintenance"/>
    <property type="evidence" value="ECO:0007669"/>
    <property type="project" value="UniProtKB-ARBA"/>
</dbReference>
<feature type="domain" description="Arrestin C-terminal-like" evidence="3">
    <location>
        <begin position="172"/>
        <end position="330"/>
    </location>
</feature>
<dbReference type="PRINTS" id="PR00309">
    <property type="entry name" value="ARRESTIN"/>
</dbReference>
<organism evidence="4 5">
    <name type="scientific">Mycetomoellerius zeteki</name>
    <dbReference type="NCBI Taxonomy" id="64791"/>
    <lineage>
        <taxon>Eukaryota</taxon>
        <taxon>Metazoa</taxon>
        <taxon>Ecdysozoa</taxon>
        <taxon>Arthropoda</taxon>
        <taxon>Hexapoda</taxon>
        <taxon>Insecta</taxon>
        <taxon>Pterygota</taxon>
        <taxon>Neoptera</taxon>
        <taxon>Endopterygota</taxon>
        <taxon>Hymenoptera</taxon>
        <taxon>Apocrita</taxon>
        <taxon>Aculeata</taxon>
        <taxon>Formicoidea</taxon>
        <taxon>Formicidae</taxon>
        <taxon>Myrmicinae</taxon>
        <taxon>Mycetomoellerius</taxon>
    </lineage>
</organism>
<dbReference type="InterPro" id="IPR011022">
    <property type="entry name" value="Arrestin_C-like"/>
</dbReference>
<dbReference type="Pfam" id="PF02752">
    <property type="entry name" value="Arrestin_C"/>
    <property type="match status" value="1"/>
</dbReference>
<dbReference type="InterPro" id="IPR014752">
    <property type="entry name" value="Arrestin-like_C"/>
</dbReference>
<dbReference type="GO" id="GO:0016060">
    <property type="term" value="P:negative regulation of phospholipase C-activating phototransduction signaling pathway"/>
    <property type="evidence" value="ECO:0007669"/>
    <property type="project" value="UniProtKB-ARBA"/>
</dbReference>
<evidence type="ECO:0000256" key="1">
    <source>
        <dbReference type="ARBA" id="ARBA00005298"/>
    </source>
</evidence>
<dbReference type="InterPro" id="IPR014756">
    <property type="entry name" value="Ig_E-set"/>
</dbReference>
<dbReference type="Gene3D" id="2.60.40.640">
    <property type="match status" value="1"/>
</dbReference>
<dbReference type="Proteomes" id="UP000075809">
    <property type="component" value="Unassembled WGS sequence"/>
</dbReference>
<dbReference type="FunFam" id="2.60.40.840:FF:000002">
    <property type="entry name" value="Arrestin 3"/>
    <property type="match status" value="1"/>
</dbReference>
<sequence>MVANFKVYKKCSPNGKLAVYLGKRDFIDYLSGTESIDGVVLVSPEYVDSGRKVWCQLLCSFRYGREEDEVMGLNFQKDLFLASEQIFPQIKKPESNPTKLQDRLLKKLGSNAIPFTFTFPQSAPSSVTLQPGPDETGEPCGVSYYVKVYCGETETDVTHKRSTVLMGIRKIHPGELELEVTLDKQLYNHGETIAINVCVRNNSNKVVKKIKALVQQGIDVVIFQNGQFRTVIEAIETQDGCPINPGSTLQKVLYLKPSLMSNKNRRGIALDGVMKRDESDFASSTLLTSPDVRDTFGIIVSYAVKVKLYLGALGGELTAELPFILMRPKPSDRIKLVPTDSVLIEDIPHEKVDEKVGF</sequence>
<dbReference type="InterPro" id="IPR017864">
    <property type="entry name" value="Arrestin_CS"/>
</dbReference>